<gene>
    <name evidence="1" type="ORF">POPTR_001G112250v4</name>
</gene>
<evidence type="ECO:0000313" key="1">
    <source>
        <dbReference type="EMBL" id="KAI9401362.1"/>
    </source>
</evidence>
<comment type="caution">
    <text evidence="1">The sequence shown here is derived from an EMBL/GenBank/DDBJ whole genome shotgun (WGS) entry which is preliminary data.</text>
</comment>
<dbReference type="EMBL" id="CM009290">
    <property type="protein sequence ID" value="KAI9401362.1"/>
    <property type="molecule type" value="Genomic_DNA"/>
</dbReference>
<protein>
    <submittedName>
        <fullName evidence="1">Uncharacterized protein</fullName>
    </submittedName>
</protein>
<name>A0ACC0TIG9_POPTR</name>
<accession>A0ACC0TIG9</accession>
<reference evidence="1 2" key="1">
    <citation type="journal article" date="2006" name="Science">
        <title>The genome of black cottonwood, Populus trichocarpa (Torr. &amp; Gray).</title>
        <authorList>
            <person name="Tuskan G.A."/>
            <person name="Difazio S."/>
            <person name="Jansson S."/>
            <person name="Bohlmann J."/>
            <person name="Grigoriev I."/>
            <person name="Hellsten U."/>
            <person name="Putnam N."/>
            <person name="Ralph S."/>
            <person name="Rombauts S."/>
            <person name="Salamov A."/>
            <person name="Schein J."/>
            <person name="Sterck L."/>
            <person name="Aerts A."/>
            <person name="Bhalerao R.R."/>
            <person name="Bhalerao R.P."/>
            <person name="Blaudez D."/>
            <person name="Boerjan W."/>
            <person name="Brun A."/>
            <person name="Brunner A."/>
            <person name="Busov V."/>
            <person name="Campbell M."/>
            <person name="Carlson J."/>
            <person name="Chalot M."/>
            <person name="Chapman J."/>
            <person name="Chen G.L."/>
            <person name="Cooper D."/>
            <person name="Coutinho P.M."/>
            <person name="Couturier J."/>
            <person name="Covert S."/>
            <person name="Cronk Q."/>
            <person name="Cunningham R."/>
            <person name="Davis J."/>
            <person name="Degroeve S."/>
            <person name="Dejardin A."/>
            <person name="Depamphilis C."/>
            <person name="Detter J."/>
            <person name="Dirks B."/>
            <person name="Dubchak I."/>
            <person name="Duplessis S."/>
            <person name="Ehlting J."/>
            <person name="Ellis B."/>
            <person name="Gendler K."/>
            <person name="Goodstein D."/>
            <person name="Gribskov M."/>
            <person name="Grimwood J."/>
            <person name="Groover A."/>
            <person name="Gunter L."/>
            <person name="Hamberger B."/>
            <person name="Heinze B."/>
            <person name="Helariutta Y."/>
            <person name="Henrissat B."/>
            <person name="Holligan D."/>
            <person name="Holt R."/>
            <person name="Huang W."/>
            <person name="Islam-Faridi N."/>
            <person name="Jones S."/>
            <person name="Jones-Rhoades M."/>
            <person name="Jorgensen R."/>
            <person name="Joshi C."/>
            <person name="Kangasjarvi J."/>
            <person name="Karlsson J."/>
            <person name="Kelleher C."/>
            <person name="Kirkpatrick R."/>
            <person name="Kirst M."/>
            <person name="Kohler A."/>
            <person name="Kalluri U."/>
            <person name="Larimer F."/>
            <person name="Leebens-Mack J."/>
            <person name="Leple J.C."/>
            <person name="Locascio P."/>
            <person name="Lou Y."/>
            <person name="Lucas S."/>
            <person name="Martin F."/>
            <person name="Montanini B."/>
            <person name="Napoli C."/>
            <person name="Nelson D.R."/>
            <person name="Nelson C."/>
            <person name="Nieminen K."/>
            <person name="Nilsson O."/>
            <person name="Pereda V."/>
            <person name="Peter G."/>
            <person name="Philippe R."/>
            <person name="Pilate G."/>
            <person name="Poliakov A."/>
            <person name="Razumovskaya J."/>
            <person name="Richardson P."/>
            <person name="Rinaldi C."/>
            <person name="Ritland K."/>
            <person name="Rouze P."/>
            <person name="Ryaboy D."/>
            <person name="Schmutz J."/>
            <person name="Schrader J."/>
            <person name="Segerman B."/>
            <person name="Shin H."/>
            <person name="Siddiqui A."/>
            <person name="Sterky F."/>
            <person name="Terry A."/>
            <person name="Tsai C.J."/>
            <person name="Uberbacher E."/>
            <person name="Unneberg P."/>
            <person name="Vahala J."/>
            <person name="Wall K."/>
            <person name="Wessler S."/>
            <person name="Yang G."/>
            <person name="Yin T."/>
            <person name="Douglas C."/>
            <person name="Marra M."/>
            <person name="Sandberg G."/>
            <person name="Van de Peer Y."/>
            <person name="Rokhsar D."/>
        </authorList>
    </citation>
    <scope>NUCLEOTIDE SEQUENCE [LARGE SCALE GENOMIC DNA]</scope>
    <source>
        <strain evidence="2">cv. Nisqually</strain>
    </source>
</reference>
<evidence type="ECO:0000313" key="2">
    <source>
        <dbReference type="Proteomes" id="UP000006729"/>
    </source>
</evidence>
<proteinExistence type="predicted"/>
<keyword evidence="2" id="KW-1185">Reference proteome</keyword>
<sequence length="111" mass="12715">MKEDKKLQLGGVTPLLLLLPSHHLPTTTMLLLSLGITLITIISFHFLFKIKKNKKKSIFLIPSLASLPLLPPWFFLGNTYRFAFCRAMLIDKVLSGFPRCIYVVDYRPCIH</sequence>
<dbReference type="Proteomes" id="UP000006729">
    <property type="component" value="Chromosome 1"/>
</dbReference>
<organism evidence="1 2">
    <name type="scientific">Populus trichocarpa</name>
    <name type="common">Western balsam poplar</name>
    <name type="synonym">Populus balsamifera subsp. trichocarpa</name>
    <dbReference type="NCBI Taxonomy" id="3694"/>
    <lineage>
        <taxon>Eukaryota</taxon>
        <taxon>Viridiplantae</taxon>
        <taxon>Streptophyta</taxon>
        <taxon>Embryophyta</taxon>
        <taxon>Tracheophyta</taxon>
        <taxon>Spermatophyta</taxon>
        <taxon>Magnoliopsida</taxon>
        <taxon>eudicotyledons</taxon>
        <taxon>Gunneridae</taxon>
        <taxon>Pentapetalae</taxon>
        <taxon>rosids</taxon>
        <taxon>fabids</taxon>
        <taxon>Malpighiales</taxon>
        <taxon>Salicaceae</taxon>
        <taxon>Saliceae</taxon>
        <taxon>Populus</taxon>
    </lineage>
</organism>